<dbReference type="AlphaFoldDB" id="A0AAP0LDH9"/>
<evidence type="ECO:0000256" key="1">
    <source>
        <dbReference type="SAM" id="MobiDB-lite"/>
    </source>
</evidence>
<proteinExistence type="predicted"/>
<dbReference type="EMBL" id="JBBNAG010000001">
    <property type="protein sequence ID" value="KAK9167009.1"/>
    <property type="molecule type" value="Genomic_DNA"/>
</dbReference>
<reference evidence="2 3" key="1">
    <citation type="submission" date="2024-01" db="EMBL/GenBank/DDBJ databases">
        <title>Genome assemblies of Stephania.</title>
        <authorList>
            <person name="Yang L."/>
        </authorList>
    </citation>
    <scope>NUCLEOTIDE SEQUENCE [LARGE SCALE GENOMIC DNA]</scope>
    <source>
        <strain evidence="2">JXDWG</strain>
        <tissue evidence="2">Leaf</tissue>
    </source>
</reference>
<name>A0AAP0LDH9_9MAGN</name>
<evidence type="ECO:0000313" key="3">
    <source>
        <dbReference type="Proteomes" id="UP001419268"/>
    </source>
</evidence>
<evidence type="ECO:0000313" key="2">
    <source>
        <dbReference type="EMBL" id="KAK9167009.1"/>
    </source>
</evidence>
<comment type="caution">
    <text evidence="2">The sequence shown here is derived from an EMBL/GenBank/DDBJ whole genome shotgun (WGS) entry which is preliminary data.</text>
</comment>
<sequence>MTSSFGVDRHLSYAHLLTHFFKEAGIDLTIGGAPLSTKETVGSATLHAMNYCYFQTERGWIRLTDIPAGVEYGGYESPHDSDSDDEGNDGQHTARNNEEVHLEIPAPQPSFEAPS</sequence>
<organism evidence="2 3">
    <name type="scientific">Stephania cephalantha</name>
    <dbReference type="NCBI Taxonomy" id="152367"/>
    <lineage>
        <taxon>Eukaryota</taxon>
        <taxon>Viridiplantae</taxon>
        <taxon>Streptophyta</taxon>
        <taxon>Embryophyta</taxon>
        <taxon>Tracheophyta</taxon>
        <taxon>Spermatophyta</taxon>
        <taxon>Magnoliopsida</taxon>
        <taxon>Ranunculales</taxon>
        <taxon>Menispermaceae</taxon>
        <taxon>Menispermoideae</taxon>
        <taxon>Cissampelideae</taxon>
        <taxon>Stephania</taxon>
    </lineage>
</organism>
<gene>
    <name evidence="2" type="ORF">Scep_002200</name>
</gene>
<feature type="region of interest" description="Disordered" evidence="1">
    <location>
        <begin position="71"/>
        <end position="115"/>
    </location>
</feature>
<dbReference type="Proteomes" id="UP001419268">
    <property type="component" value="Unassembled WGS sequence"/>
</dbReference>
<accession>A0AAP0LDH9</accession>
<protein>
    <submittedName>
        <fullName evidence="2">Uncharacterized protein</fullName>
    </submittedName>
</protein>
<keyword evidence="3" id="KW-1185">Reference proteome</keyword>